<keyword evidence="4 8" id="KW-0808">Transferase</keyword>
<dbReference type="NCBIfam" id="TIGR00751">
    <property type="entry name" value="menA"/>
    <property type="match status" value="1"/>
</dbReference>
<comment type="function">
    <text evidence="8">Conversion of 1,4-dihydroxy-2-naphthoate (DHNA) to demethylmenaquinone (DMK).</text>
</comment>
<dbReference type="Proteomes" id="UP000009877">
    <property type="component" value="Unassembled WGS sequence"/>
</dbReference>
<feature type="transmembrane region" description="Helical" evidence="8">
    <location>
        <begin position="238"/>
        <end position="260"/>
    </location>
</feature>
<keyword evidence="11" id="KW-1185">Reference proteome</keyword>
<dbReference type="PANTHER" id="PTHR13929:SF0">
    <property type="entry name" value="UBIA PRENYLTRANSFERASE DOMAIN-CONTAINING PROTEIN 1"/>
    <property type="match status" value="1"/>
</dbReference>
<comment type="pathway">
    <text evidence="8">Quinol/quinone metabolism; menaquinone biosynthesis; menaquinol from 1,4-dihydroxy-2-naphthoate: step 1/2.</text>
</comment>
<dbReference type="EMBL" id="ANHZ02000004">
    <property type="protein sequence ID" value="EME37254.1"/>
    <property type="molecule type" value="Genomic_DNA"/>
</dbReference>
<evidence type="ECO:0000256" key="8">
    <source>
        <dbReference type="HAMAP-Rule" id="MF_01937"/>
    </source>
</evidence>
<dbReference type="PIRSF" id="PIRSF005355">
    <property type="entry name" value="UBIAD1"/>
    <property type="match status" value="1"/>
</dbReference>
<dbReference type="InterPro" id="IPR044878">
    <property type="entry name" value="UbiA_sf"/>
</dbReference>
<evidence type="ECO:0000256" key="3">
    <source>
        <dbReference type="ARBA" id="ARBA00022475"/>
    </source>
</evidence>
<feature type="transmembrane region" description="Helical" evidence="8">
    <location>
        <begin position="114"/>
        <end position="133"/>
    </location>
</feature>
<keyword evidence="3 8" id="KW-1003">Cell membrane</keyword>
<dbReference type="InterPro" id="IPR026046">
    <property type="entry name" value="UBIAD1"/>
</dbReference>
<evidence type="ECO:0000256" key="2">
    <source>
        <dbReference type="ARBA" id="ARBA00022428"/>
    </source>
</evidence>
<gene>
    <name evidence="8" type="primary">menA</name>
    <name evidence="10" type="ORF">C884_01762</name>
</gene>
<dbReference type="AlphaFoldDB" id="M2YF99"/>
<dbReference type="InterPro" id="IPR000537">
    <property type="entry name" value="UbiA_prenyltransferase"/>
</dbReference>
<dbReference type="STRING" id="71999.KPaMU14_10315"/>
<comment type="similarity">
    <text evidence="8">Belongs to the MenA family. Type 1 subfamily.</text>
</comment>
<evidence type="ECO:0000256" key="1">
    <source>
        <dbReference type="ARBA" id="ARBA00004141"/>
    </source>
</evidence>
<dbReference type="EC" id="2.5.1.74" evidence="8 9"/>
<dbReference type="PANTHER" id="PTHR13929">
    <property type="entry name" value="1,4-DIHYDROXY-2-NAPHTHOATE OCTAPRENYLTRANSFERASE"/>
    <property type="match status" value="1"/>
</dbReference>
<feature type="transmembrane region" description="Helical" evidence="8">
    <location>
        <begin position="171"/>
        <end position="191"/>
    </location>
</feature>
<feature type="transmembrane region" description="Helical" evidence="8">
    <location>
        <begin position="212"/>
        <end position="232"/>
    </location>
</feature>
<evidence type="ECO:0000313" key="11">
    <source>
        <dbReference type="Proteomes" id="UP000009877"/>
    </source>
</evidence>
<comment type="catalytic activity">
    <reaction evidence="8">
        <text>an all-trans-polyprenyl diphosphate + 1,4-dihydroxy-2-naphthoate + H(+) = a 2-demethylmenaquinol + CO2 + diphosphate</text>
        <dbReference type="Rhea" id="RHEA:26478"/>
        <dbReference type="Rhea" id="RHEA-COMP:9563"/>
        <dbReference type="Rhea" id="RHEA-COMP:9564"/>
        <dbReference type="ChEBI" id="CHEBI:11173"/>
        <dbReference type="ChEBI" id="CHEBI:15378"/>
        <dbReference type="ChEBI" id="CHEBI:16526"/>
        <dbReference type="ChEBI" id="CHEBI:33019"/>
        <dbReference type="ChEBI" id="CHEBI:55437"/>
        <dbReference type="ChEBI" id="CHEBI:58914"/>
        <dbReference type="EC" id="2.5.1.74"/>
    </reaction>
</comment>
<keyword evidence="7 8" id="KW-0472">Membrane</keyword>
<keyword evidence="5 8" id="KW-0812">Transmembrane</keyword>
<feature type="transmembrane region" description="Helical" evidence="8">
    <location>
        <begin position="38"/>
        <end position="58"/>
    </location>
</feature>
<dbReference type="RefSeq" id="WP_006213750.1">
    <property type="nucleotide sequence ID" value="NZ_ANHZ02000004.1"/>
</dbReference>
<evidence type="ECO:0000256" key="9">
    <source>
        <dbReference type="NCBIfam" id="TIGR00751"/>
    </source>
</evidence>
<reference evidence="10 11" key="1">
    <citation type="journal article" date="2014" name="Genome Announc.">
        <title>Draft Genome Sequence of Kocuria palustris PEL.</title>
        <authorList>
            <person name="Sharma G."/>
            <person name="Khatri I."/>
            <person name="Subramanian S."/>
        </authorList>
    </citation>
    <scope>NUCLEOTIDE SEQUENCE [LARGE SCALE GENOMIC DNA]</scope>
    <source>
        <strain evidence="10 11">PEL</strain>
    </source>
</reference>
<feature type="transmembrane region" description="Helical" evidence="8">
    <location>
        <begin position="145"/>
        <end position="165"/>
    </location>
</feature>
<accession>M2YF99</accession>
<keyword evidence="2 8" id="KW-0474">Menaquinone biosynthesis</keyword>
<sequence>MATPAQWVEGARLRTLPMALAPVIAGTAAAQSMWGSDVVRALLAFAVALLLQIGVNYANDYSDGIKGTDDDRVGPMRLVGSGAAAPRQVLAAALGCFVLAMVAGVALVALSGQWWFLVIGASAVLAAWGYTGGPWPYGYRGLGDAAVFVYFGLVAVLCTAMTQAGELNLQAWIAAVATGLFACALLMANNIRDIPGDQEVGKRTLAVRLGDRWARVVFTAELGLAFALHVFLLPRNPWFLLVLLAAPLAIMAARTVLGATERTALIPVLKQCGILNLVWSVLFLIAVVAHQSL</sequence>
<dbReference type="GO" id="GO:0046428">
    <property type="term" value="F:1,4-dihydroxy-2-naphthoate polyprenyltransferase activity"/>
    <property type="evidence" value="ECO:0007669"/>
    <property type="project" value="UniProtKB-UniRule"/>
</dbReference>
<evidence type="ECO:0000256" key="7">
    <source>
        <dbReference type="ARBA" id="ARBA00023136"/>
    </source>
</evidence>
<evidence type="ECO:0000256" key="4">
    <source>
        <dbReference type="ARBA" id="ARBA00022679"/>
    </source>
</evidence>
<evidence type="ECO:0000256" key="6">
    <source>
        <dbReference type="ARBA" id="ARBA00022989"/>
    </source>
</evidence>
<proteinExistence type="inferred from homology"/>
<evidence type="ECO:0000256" key="5">
    <source>
        <dbReference type="ARBA" id="ARBA00022692"/>
    </source>
</evidence>
<organism evidence="10 11">
    <name type="scientific">Kocuria palustris PEL</name>
    <dbReference type="NCBI Taxonomy" id="1236550"/>
    <lineage>
        <taxon>Bacteria</taxon>
        <taxon>Bacillati</taxon>
        <taxon>Actinomycetota</taxon>
        <taxon>Actinomycetes</taxon>
        <taxon>Micrococcales</taxon>
        <taxon>Micrococcaceae</taxon>
        <taxon>Kocuria</taxon>
    </lineage>
</organism>
<dbReference type="Gene3D" id="1.10.357.140">
    <property type="entry name" value="UbiA prenyltransferase"/>
    <property type="match status" value="1"/>
</dbReference>
<dbReference type="GO" id="GO:0005886">
    <property type="term" value="C:plasma membrane"/>
    <property type="evidence" value="ECO:0007669"/>
    <property type="project" value="UniProtKB-SubCell"/>
</dbReference>
<dbReference type="NCBIfam" id="NF004751">
    <property type="entry name" value="PRK06080.1-3"/>
    <property type="match status" value="1"/>
</dbReference>
<evidence type="ECO:0000313" key="10">
    <source>
        <dbReference type="EMBL" id="EME37254.1"/>
    </source>
</evidence>
<feature type="transmembrane region" description="Helical" evidence="8">
    <location>
        <begin position="272"/>
        <end position="290"/>
    </location>
</feature>
<dbReference type="HAMAP" id="MF_01937">
    <property type="entry name" value="MenA_1"/>
    <property type="match status" value="1"/>
</dbReference>
<keyword evidence="6 8" id="KW-1133">Transmembrane helix</keyword>
<comment type="subcellular location">
    <subcellularLocation>
        <location evidence="8">Cell membrane</location>
        <topology evidence="8">Multi-pass membrane protein</topology>
    </subcellularLocation>
    <subcellularLocation>
        <location evidence="1">Membrane</location>
        <topology evidence="1">Multi-pass membrane protein</topology>
    </subcellularLocation>
</comment>
<dbReference type="Pfam" id="PF01040">
    <property type="entry name" value="UbiA"/>
    <property type="match status" value="1"/>
</dbReference>
<dbReference type="GO" id="GO:0009234">
    <property type="term" value="P:menaquinone biosynthetic process"/>
    <property type="evidence" value="ECO:0007669"/>
    <property type="project" value="UniProtKB-UniRule"/>
</dbReference>
<dbReference type="InterPro" id="IPR004657">
    <property type="entry name" value="MenA"/>
</dbReference>
<dbReference type="CDD" id="cd13962">
    <property type="entry name" value="PT_UbiA_UBIAD1"/>
    <property type="match status" value="1"/>
</dbReference>
<dbReference type="GO" id="GO:0042371">
    <property type="term" value="P:vitamin K biosynthetic process"/>
    <property type="evidence" value="ECO:0007669"/>
    <property type="project" value="TreeGrafter"/>
</dbReference>
<comment type="caution">
    <text evidence="10">The sequence shown here is derived from an EMBL/GenBank/DDBJ whole genome shotgun (WGS) entry which is preliminary data.</text>
</comment>
<dbReference type="UniPathway" id="UPA00079">
    <property type="reaction ID" value="UER00168"/>
</dbReference>
<feature type="transmembrane region" description="Helical" evidence="8">
    <location>
        <begin position="89"/>
        <end position="108"/>
    </location>
</feature>
<name>M2YF99_9MICC</name>
<protein>
    <recommendedName>
        <fullName evidence="8 9">1,4-dihydroxy-2-naphthoate octaprenyltransferase</fullName>
        <shortName evidence="8">DHNA-octaprenyltransferase</shortName>
        <ecNumber evidence="8 9">2.5.1.74</ecNumber>
    </recommendedName>
</protein>